<comment type="caution">
    <text evidence="2">The sequence shown here is derived from an EMBL/GenBank/DDBJ whole genome shotgun (WGS) entry which is preliminary data.</text>
</comment>
<evidence type="ECO:0000313" key="3">
    <source>
        <dbReference type="Proteomes" id="UP000281118"/>
    </source>
</evidence>
<dbReference type="RefSeq" id="WP_126021018.1">
    <property type="nucleotide sequence ID" value="NZ_RXFT01000002.1"/>
</dbReference>
<sequence length="63" mass="5876">MKSSFIAAAFAIAMGVLATGCAGTGSAGTPGSSAATPTSGSGVTVFGTIDASVSGYKNSSSPR</sequence>
<name>A0A3S0X7Y6_9BURK</name>
<dbReference type="EMBL" id="RXFT01000002">
    <property type="protein sequence ID" value="RUR66850.1"/>
    <property type="molecule type" value="Genomic_DNA"/>
</dbReference>
<protein>
    <submittedName>
        <fullName evidence="2">Uncharacterized protein</fullName>
    </submittedName>
</protein>
<dbReference type="AlphaFoldDB" id="A0A3S0X7Y6"/>
<dbReference type="Proteomes" id="UP000281118">
    <property type="component" value="Unassembled WGS sequence"/>
</dbReference>
<organism evidence="2 3">
    <name type="scientific">Variovorax guangxiensis</name>
    <dbReference type="NCBI Taxonomy" id="1775474"/>
    <lineage>
        <taxon>Bacteria</taxon>
        <taxon>Pseudomonadati</taxon>
        <taxon>Pseudomonadota</taxon>
        <taxon>Betaproteobacteria</taxon>
        <taxon>Burkholderiales</taxon>
        <taxon>Comamonadaceae</taxon>
        <taxon>Variovorax</taxon>
    </lineage>
</organism>
<evidence type="ECO:0000256" key="1">
    <source>
        <dbReference type="SAM" id="SignalP"/>
    </source>
</evidence>
<dbReference type="PROSITE" id="PS51257">
    <property type="entry name" value="PROKAR_LIPOPROTEIN"/>
    <property type="match status" value="1"/>
</dbReference>
<reference evidence="2 3" key="1">
    <citation type="submission" date="2018-12" db="EMBL/GenBank/DDBJ databases">
        <title>The genome sequences of Variovorax guangxiensis DSM 27352.</title>
        <authorList>
            <person name="Gao J."/>
            <person name="Sun J."/>
        </authorList>
    </citation>
    <scope>NUCLEOTIDE SEQUENCE [LARGE SCALE GENOMIC DNA]</scope>
    <source>
        <strain evidence="2 3">DSM 27352</strain>
    </source>
</reference>
<accession>A0A3S0X7Y6</accession>
<gene>
    <name evidence="2" type="ORF">EJP67_07195</name>
</gene>
<evidence type="ECO:0000313" key="2">
    <source>
        <dbReference type="EMBL" id="RUR66850.1"/>
    </source>
</evidence>
<keyword evidence="1" id="KW-0732">Signal</keyword>
<feature type="signal peptide" evidence="1">
    <location>
        <begin position="1"/>
        <end position="18"/>
    </location>
</feature>
<proteinExistence type="predicted"/>
<feature type="chain" id="PRO_5018589590" evidence="1">
    <location>
        <begin position="19"/>
        <end position="63"/>
    </location>
</feature>